<reference evidence="2 3" key="1">
    <citation type="submission" date="2019-03" db="EMBL/GenBank/DDBJ databases">
        <title>Sequencing 23 genomes of Wallemia ichthyophaga.</title>
        <authorList>
            <person name="Gostincar C."/>
        </authorList>
    </citation>
    <scope>NUCLEOTIDE SEQUENCE [LARGE SCALE GENOMIC DNA]</scope>
    <source>
        <strain evidence="2 3">EXF-8621</strain>
    </source>
</reference>
<feature type="compositionally biased region" description="Acidic residues" evidence="1">
    <location>
        <begin position="548"/>
        <end position="558"/>
    </location>
</feature>
<sequence length="571" mass="62515">MSSIHTFLSISTRENNDEYVEFTDYFGSHAFLSHVWTKQLSSSDIEKQLSHLPPFRIQGDLIEFETQRRVDGSTFKPTGRYCSWNKLSQLNPGVVRPQPDPHFFTATSACKAPTSQFNAHPNGKQKRERLEKQVKPVQATVAASAPAKASGASRWAGMDSAVVENKLSKESKQPALINRLSKNVRESGEKHAQHTDTQSPQPSRHTDSQTNVSPAPNRVTASSATSNGHTSDRPLSPHLVQRSDANNQNNVKPRRLSLNRSSKLNCGGGNSSEKEGSTTSIDSSSSRWASVTPTLTSPSTVHESTSKSTPSVPLKLPPSGPRGVGVINGHGKVEKDDNDNSNDNNDNAHNAHNAYTKGHARQGSVNELLLRLRAATLSEGGVSGVDTSKERNVQPQHIQRNKRTQHTQHAHTQTPRRQSQTKPHPQPQSSRISQANSVQTTGEIGARASKYASDEMAVETEGRGALVPVTRGQRTQQEPRSAPRAPKSMRRNNPASAFIPTRAPFAQTTQPAPPTQPIQPAKLAAPHHPHQNPLLKHKTSLASQVSWADDDDLDEDLPDITCLNQRPYKER</sequence>
<gene>
    <name evidence="2" type="ORF">E3P90_03089</name>
</gene>
<accession>A0A4T0HYP4</accession>
<name>A0A4T0HYP4_WALIC</name>
<dbReference type="OrthoDB" id="10634428at2759"/>
<comment type="caution">
    <text evidence="2">The sequence shown here is derived from an EMBL/GenBank/DDBJ whole genome shotgun (WGS) entry which is preliminary data.</text>
</comment>
<dbReference type="EMBL" id="SPOF01000036">
    <property type="protein sequence ID" value="TIB09884.1"/>
    <property type="molecule type" value="Genomic_DNA"/>
</dbReference>
<feature type="compositionally biased region" description="Polar residues" evidence="1">
    <location>
        <begin position="195"/>
        <end position="229"/>
    </location>
</feature>
<evidence type="ECO:0000256" key="1">
    <source>
        <dbReference type="SAM" id="MobiDB-lite"/>
    </source>
</evidence>
<evidence type="ECO:0000313" key="2">
    <source>
        <dbReference type="EMBL" id="TIB09884.1"/>
    </source>
</evidence>
<feature type="region of interest" description="Disordered" evidence="1">
    <location>
        <begin position="507"/>
        <end position="571"/>
    </location>
</feature>
<feature type="region of interest" description="Disordered" evidence="1">
    <location>
        <begin position="185"/>
        <end position="360"/>
    </location>
</feature>
<feature type="compositionally biased region" description="Basic residues" evidence="1">
    <location>
        <begin position="525"/>
        <end position="539"/>
    </location>
</feature>
<feature type="region of interest" description="Disordered" evidence="1">
    <location>
        <begin position="380"/>
        <end position="494"/>
    </location>
</feature>
<dbReference type="AlphaFoldDB" id="A0A4T0HYP4"/>
<feature type="compositionally biased region" description="Polar residues" evidence="1">
    <location>
        <begin position="302"/>
        <end position="311"/>
    </location>
</feature>
<feature type="compositionally biased region" description="Low complexity" evidence="1">
    <location>
        <begin position="341"/>
        <end position="354"/>
    </location>
</feature>
<dbReference type="Proteomes" id="UP000306954">
    <property type="component" value="Unassembled WGS sequence"/>
</dbReference>
<organism evidence="2 3">
    <name type="scientific">Wallemia ichthyophaga</name>
    <dbReference type="NCBI Taxonomy" id="245174"/>
    <lineage>
        <taxon>Eukaryota</taxon>
        <taxon>Fungi</taxon>
        <taxon>Dikarya</taxon>
        <taxon>Basidiomycota</taxon>
        <taxon>Wallemiomycotina</taxon>
        <taxon>Wallemiomycetes</taxon>
        <taxon>Wallemiales</taxon>
        <taxon>Wallemiaceae</taxon>
        <taxon>Wallemia</taxon>
    </lineage>
</organism>
<feature type="compositionally biased region" description="Low complexity" evidence="1">
    <location>
        <begin position="277"/>
        <end position="301"/>
    </location>
</feature>
<feature type="compositionally biased region" description="Basic and acidic residues" evidence="1">
    <location>
        <begin position="185"/>
        <end position="194"/>
    </location>
</feature>
<feature type="compositionally biased region" description="Polar residues" evidence="1">
    <location>
        <begin position="420"/>
        <end position="442"/>
    </location>
</feature>
<feature type="compositionally biased region" description="Basic residues" evidence="1">
    <location>
        <begin position="399"/>
        <end position="409"/>
    </location>
</feature>
<proteinExistence type="predicted"/>
<evidence type="ECO:0000313" key="3">
    <source>
        <dbReference type="Proteomes" id="UP000306954"/>
    </source>
</evidence>
<protein>
    <submittedName>
        <fullName evidence="2">Uncharacterized protein</fullName>
    </submittedName>
</protein>